<dbReference type="PRINTS" id="PR00757">
    <property type="entry name" value="AMINEOXDASEF"/>
</dbReference>
<dbReference type="InterPro" id="IPR002937">
    <property type="entry name" value="Amino_oxidase"/>
</dbReference>
<feature type="binding site" evidence="4">
    <location>
        <begin position="36"/>
        <end position="37"/>
    </location>
    <ligand>
        <name>FAD</name>
        <dbReference type="ChEBI" id="CHEBI:57692"/>
    </ligand>
</feature>
<feature type="binding site" evidence="4">
    <location>
        <position position="416"/>
    </location>
    <ligand>
        <name>FAD</name>
        <dbReference type="ChEBI" id="CHEBI:57692"/>
    </ligand>
</feature>
<dbReference type="SUPFAM" id="SSF51905">
    <property type="entry name" value="FAD/NAD(P)-binding domain"/>
    <property type="match status" value="1"/>
</dbReference>
<dbReference type="InterPro" id="IPR036188">
    <property type="entry name" value="FAD/NAD-bd_sf"/>
</dbReference>
<dbReference type="SUPFAM" id="SSF54373">
    <property type="entry name" value="FAD-linked reductases, C-terminal domain"/>
    <property type="match status" value="1"/>
</dbReference>
<dbReference type="EC" id="1.4.3.4" evidence="6"/>
<keyword evidence="7" id="KW-1185">Reference proteome</keyword>
<dbReference type="InterPro" id="IPR001613">
    <property type="entry name" value="Flavin_amine_oxidase"/>
</dbReference>
<comment type="cofactor">
    <cofactor evidence="1">
        <name>FAD</name>
        <dbReference type="ChEBI" id="CHEBI:57692"/>
    </cofactor>
</comment>
<feature type="binding site" evidence="4">
    <location>
        <position position="228"/>
    </location>
    <ligand>
        <name>FAD</name>
        <dbReference type="ChEBI" id="CHEBI:57692"/>
    </ligand>
</feature>
<accession>A0A7D3ZJF9</accession>
<dbReference type="RefSeq" id="WP_173094059.1">
    <property type="nucleotide sequence ID" value="NZ_CP053892.1"/>
</dbReference>
<gene>
    <name evidence="6" type="ORF">ACTIVE_1419</name>
</gene>
<organism evidence="6 7">
    <name type="scientific">Actinomadura verrucosospora</name>
    <dbReference type="NCBI Taxonomy" id="46165"/>
    <lineage>
        <taxon>Bacteria</taxon>
        <taxon>Bacillati</taxon>
        <taxon>Actinomycetota</taxon>
        <taxon>Actinomycetes</taxon>
        <taxon>Streptosporangiales</taxon>
        <taxon>Thermomonosporaceae</taxon>
        <taxon>Actinomadura</taxon>
    </lineage>
</organism>
<keyword evidence="3 6" id="KW-0560">Oxidoreductase</keyword>
<proteinExistence type="inferred from homology"/>
<dbReference type="Gene3D" id="3.90.660.10">
    <property type="match status" value="1"/>
</dbReference>
<dbReference type="Gene3D" id="3.50.50.60">
    <property type="entry name" value="FAD/NAD(P)-binding domain"/>
    <property type="match status" value="1"/>
</dbReference>
<evidence type="ECO:0000256" key="1">
    <source>
        <dbReference type="ARBA" id="ARBA00001974"/>
    </source>
</evidence>
<evidence type="ECO:0000259" key="5">
    <source>
        <dbReference type="Pfam" id="PF01593"/>
    </source>
</evidence>
<evidence type="ECO:0000256" key="2">
    <source>
        <dbReference type="ARBA" id="ARBA00005995"/>
    </source>
</evidence>
<evidence type="ECO:0000256" key="4">
    <source>
        <dbReference type="PIRSR" id="PIRSR601613-1"/>
    </source>
</evidence>
<protein>
    <submittedName>
        <fullName evidence="6">Amine oxidase [flavin-containing] A</fullName>
        <ecNumber evidence="6">1.4.3.4</ecNumber>
    </submittedName>
</protein>
<evidence type="ECO:0000256" key="3">
    <source>
        <dbReference type="ARBA" id="ARBA00023002"/>
    </source>
</evidence>
<dbReference type="Proteomes" id="UP000501240">
    <property type="component" value="Chromosome"/>
</dbReference>
<dbReference type="Pfam" id="PF01593">
    <property type="entry name" value="Amino_oxidase"/>
    <property type="match status" value="1"/>
</dbReference>
<evidence type="ECO:0000313" key="7">
    <source>
        <dbReference type="Proteomes" id="UP000501240"/>
    </source>
</evidence>
<feature type="binding site" evidence="4">
    <location>
        <position position="333"/>
    </location>
    <ligand>
        <name>substrate</name>
    </ligand>
</feature>
<name>A0A7D3ZJF9_ACTVE</name>
<dbReference type="PANTHER" id="PTHR43563">
    <property type="entry name" value="AMINE OXIDASE"/>
    <property type="match status" value="1"/>
</dbReference>
<evidence type="ECO:0000313" key="6">
    <source>
        <dbReference type="EMBL" id="QKG19783.1"/>
    </source>
</evidence>
<feature type="domain" description="Amine oxidase" evidence="5">
    <location>
        <begin position="16"/>
        <end position="440"/>
    </location>
</feature>
<dbReference type="GO" id="GO:0097621">
    <property type="term" value="F:monoamine oxidase activity"/>
    <property type="evidence" value="ECO:0007669"/>
    <property type="project" value="UniProtKB-EC"/>
</dbReference>
<dbReference type="PANTHER" id="PTHR43563:SF1">
    <property type="entry name" value="AMINE OXIDASE [FLAVIN-CONTAINING] B"/>
    <property type="match status" value="1"/>
</dbReference>
<comment type="similarity">
    <text evidence="2">Belongs to the flavin monoamine oxidase family.</text>
</comment>
<dbReference type="EMBL" id="CP053892">
    <property type="protein sequence ID" value="QKG19783.1"/>
    <property type="molecule type" value="Genomic_DNA"/>
</dbReference>
<sequence>MQDGRSADVVVVGAGFAGLAAAHELAGAGARVAVAEARDRVGGRALTRLLPDGTQLDLGGQWVGPSQHEMRELIERHGVRTYPTPEHGRAVVDYEGALVDAMPAEVTALYGELDRLSREVPADAPWTHPQARCWDGRTLASWLDERTSDPAVARTVARQTAGALLSLDAADASLLETLFYLVSGDGLDVLAGFAGGAQSDRLVGGPQELAGRMAAALPAGTIHLGAPVRRIEHGAGGAVVHAGALRLEAARVIVAIPPVLAGRIEYDPPLPPRRDGLTQRMAAGYALKTHAVYREPFWRARGLSGISFSSAGVLTETVDNTPPGGPSAVLTSFVYGADAHRLRTRPPGERRRAVLERLAGLFGGEARDPVDYVEFDWCAEPWTRGCFSGHLAPGAWTGFGPALRAPVGVLHWAGTETATRWNGYFDGAVQSGRRAAAEVLAAG</sequence>
<reference evidence="6 7" key="1">
    <citation type="submission" date="2020-05" db="EMBL/GenBank/DDBJ databases">
        <title>Actinomadura verrucosospora NRRL-B18236 (PFL_A860) Genome sequencing and assembly.</title>
        <authorList>
            <person name="Samborskyy M."/>
        </authorList>
    </citation>
    <scope>NUCLEOTIDE SEQUENCE [LARGE SCALE GENOMIC DNA]</scope>
    <source>
        <strain evidence="6 7">NRRL:B18236</strain>
    </source>
</reference>
<dbReference type="InterPro" id="IPR050703">
    <property type="entry name" value="Flavin_MAO"/>
</dbReference>
<dbReference type="Gene3D" id="1.10.405.10">
    <property type="entry name" value="Guanine Nucleotide Dissociation Inhibitor, domain 1"/>
    <property type="match status" value="1"/>
</dbReference>
<dbReference type="AlphaFoldDB" id="A0A7D3ZJF9"/>